<dbReference type="SUPFAM" id="SSF63520">
    <property type="entry name" value="PTS-regulatory domain, PRD"/>
    <property type="match status" value="1"/>
</dbReference>
<comment type="caution">
    <text evidence="3">The sequence shown here is derived from an EMBL/GenBank/DDBJ whole genome shotgun (WGS) entry which is preliminary data.</text>
</comment>
<gene>
    <name evidence="3" type="ORF">HNP82_001242</name>
</gene>
<protein>
    <submittedName>
        <fullName evidence="3">Lichenan operon transcriptional antiterminator</fullName>
    </submittedName>
</protein>
<dbReference type="GO" id="GO:0006355">
    <property type="term" value="P:regulation of DNA-templated transcription"/>
    <property type="evidence" value="ECO:0007669"/>
    <property type="project" value="InterPro"/>
</dbReference>
<dbReference type="Pfam" id="PF08279">
    <property type="entry name" value="HTH_11"/>
    <property type="match status" value="1"/>
</dbReference>
<evidence type="ECO:0000313" key="4">
    <source>
        <dbReference type="Proteomes" id="UP000543642"/>
    </source>
</evidence>
<dbReference type="Gene3D" id="1.10.10.10">
    <property type="entry name" value="Winged helix-like DNA-binding domain superfamily/Winged helix DNA-binding domain"/>
    <property type="match status" value="1"/>
</dbReference>
<evidence type="ECO:0000313" key="3">
    <source>
        <dbReference type="EMBL" id="MBB5264137.1"/>
    </source>
</evidence>
<keyword evidence="4" id="KW-1185">Reference proteome</keyword>
<name>A0A7W8H988_9FIRM</name>
<dbReference type="InterPro" id="IPR036634">
    <property type="entry name" value="PRD_sf"/>
</dbReference>
<organism evidence="3 4">
    <name type="scientific">Catenibacillus scindens</name>
    <dbReference type="NCBI Taxonomy" id="673271"/>
    <lineage>
        <taxon>Bacteria</taxon>
        <taxon>Bacillati</taxon>
        <taxon>Bacillota</taxon>
        <taxon>Clostridia</taxon>
        <taxon>Lachnospirales</taxon>
        <taxon>Lachnospiraceae</taxon>
        <taxon>Catenibacillus</taxon>
    </lineage>
</organism>
<dbReference type="SUPFAM" id="SSF46785">
    <property type="entry name" value="Winged helix' DNA-binding domain"/>
    <property type="match status" value="1"/>
</dbReference>
<accession>A0A7W8H988</accession>
<dbReference type="InterPro" id="IPR036390">
    <property type="entry name" value="WH_DNA-bd_sf"/>
</dbReference>
<dbReference type="Gene3D" id="3.40.930.10">
    <property type="entry name" value="Mannitol-specific EII, Chain A"/>
    <property type="match status" value="1"/>
</dbReference>
<dbReference type="SUPFAM" id="SSF55804">
    <property type="entry name" value="Phoshotransferase/anion transport protein"/>
    <property type="match status" value="1"/>
</dbReference>
<dbReference type="PANTHER" id="PTHR30185">
    <property type="entry name" value="CRYPTIC BETA-GLUCOSIDE BGL OPERON ANTITERMINATOR"/>
    <property type="match status" value="1"/>
</dbReference>
<evidence type="ECO:0000256" key="1">
    <source>
        <dbReference type="ARBA" id="ARBA00022737"/>
    </source>
</evidence>
<keyword evidence="1" id="KW-0677">Repeat</keyword>
<dbReference type="PANTHER" id="PTHR30185:SF13">
    <property type="entry name" value="LICABCH OPERON REGULATOR-RELATED"/>
    <property type="match status" value="1"/>
</dbReference>
<feature type="domain" description="PRD" evidence="2">
    <location>
        <begin position="296"/>
        <end position="401"/>
    </location>
</feature>
<dbReference type="EMBL" id="JACHFW010000003">
    <property type="protein sequence ID" value="MBB5264137.1"/>
    <property type="molecule type" value="Genomic_DNA"/>
</dbReference>
<dbReference type="InterPro" id="IPR050661">
    <property type="entry name" value="BglG_antiterminators"/>
</dbReference>
<proteinExistence type="predicted"/>
<dbReference type="InterPro" id="IPR002178">
    <property type="entry name" value="PTS_EIIA_type-2_dom"/>
</dbReference>
<dbReference type="InterPro" id="IPR013196">
    <property type="entry name" value="HTH_11"/>
</dbReference>
<dbReference type="InterPro" id="IPR036388">
    <property type="entry name" value="WH-like_DNA-bd_sf"/>
</dbReference>
<dbReference type="PROSITE" id="PS51372">
    <property type="entry name" value="PRD_2"/>
    <property type="match status" value="1"/>
</dbReference>
<dbReference type="AlphaFoldDB" id="A0A7W8H988"/>
<dbReference type="InterPro" id="IPR011608">
    <property type="entry name" value="PRD"/>
</dbReference>
<dbReference type="InterPro" id="IPR016152">
    <property type="entry name" value="PTrfase/Anion_transptr"/>
</dbReference>
<evidence type="ECO:0000259" key="2">
    <source>
        <dbReference type="PROSITE" id="PS51372"/>
    </source>
</evidence>
<dbReference type="RefSeq" id="WP_183772541.1">
    <property type="nucleotide sequence ID" value="NZ_JACHFW010000003.1"/>
</dbReference>
<sequence length="647" mass="76279">METWSLSLRQRKLLHIMQNQPSFLTSSQLARQLNVSPRTIRNDIAEINKNLEPFHTRIVSEKSKGYFFHSENPDILRQLGHMDNAFFTREERVRYLTFTLCLSDIPLNLYDLEEEIFVSHTTLEHDLNDLREKYVLSPPYISLIQVKDELSFEENERKRRSILNRLFHEDWNYNSKGNAYYGSVFLDEKILDTVSLTISHYLNLYSIRLEDPNRVMLDLAVVIMYLRVRQGHLIEDIQRDIADTPAWQATKDIMEALEKQLDIAFPKCEVTEIYTKIAGARLMDARQLNFSTIGHYFDYQTIHMANAYIQRIHKYFDLDFSADEDFYITLLQYIRYFQMPEHIFNIQENINLTRQRLTVEYEIAWLFQDIAIEYLGRTADSSELLYLALCISGAMEYLNQNIPERKIRAIICCHLNLPAMWALKRKLLGAFGCYMDVIELLPVNEKDSYDFTNIDLILSTTRKNIPVPDGSTVLFISPFLNDQDHRNIENYINLRHTQSLYLSDQTSPERLFKEAVWHENVENIDKIILLKLLAGDVANTQEERDKLFETISRREKILSYAYHPGIAFVYALKPEGDPRLSVATMEHRILWNGIKIRTVIMAAIPTDQAILLFYLLEKIYQKDVPEDRIKNLRTKEEIYQYITNERK</sequence>
<reference evidence="3 4" key="1">
    <citation type="submission" date="2020-08" db="EMBL/GenBank/DDBJ databases">
        <title>Genomic Encyclopedia of Type Strains, Phase IV (KMG-IV): sequencing the most valuable type-strain genomes for metagenomic binning, comparative biology and taxonomic classification.</title>
        <authorList>
            <person name="Goeker M."/>
        </authorList>
    </citation>
    <scope>NUCLEOTIDE SEQUENCE [LARGE SCALE GENOMIC DNA]</scope>
    <source>
        <strain evidence="3 4">DSM 106146</strain>
    </source>
</reference>
<dbReference type="Pfam" id="PF00359">
    <property type="entry name" value="PTS_EIIA_2"/>
    <property type="match status" value="1"/>
</dbReference>
<dbReference type="Proteomes" id="UP000543642">
    <property type="component" value="Unassembled WGS sequence"/>
</dbReference>